<dbReference type="EMBL" id="RBZV01000001">
    <property type="protein sequence ID" value="RKP52539.1"/>
    <property type="molecule type" value="Genomic_DNA"/>
</dbReference>
<dbReference type="PROSITE" id="PS51186">
    <property type="entry name" value="GNAT"/>
    <property type="match status" value="1"/>
</dbReference>
<accession>A0A494XWQ8</accession>
<reference evidence="2 3" key="1">
    <citation type="submission" date="2018-10" db="EMBL/GenBank/DDBJ databases">
        <title>Paraburkholderia sp. 7MK8-2, isolated from soil.</title>
        <authorList>
            <person name="Gao Z.-H."/>
            <person name="Qiu L.-H."/>
        </authorList>
    </citation>
    <scope>NUCLEOTIDE SEQUENCE [LARGE SCALE GENOMIC DNA]</scope>
    <source>
        <strain evidence="2 3">7MK8-2</strain>
    </source>
</reference>
<dbReference type="Proteomes" id="UP000280434">
    <property type="component" value="Unassembled WGS sequence"/>
</dbReference>
<dbReference type="GO" id="GO:0016747">
    <property type="term" value="F:acyltransferase activity, transferring groups other than amino-acyl groups"/>
    <property type="evidence" value="ECO:0007669"/>
    <property type="project" value="InterPro"/>
</dbReference>
<dbReference type="RefSeq" id="WP_121275527.1">
    <property type="nucleotide sequence ID" value="NZ_RBZV01000001.1"/>
</dbReference>
<dbReference type="AlphaFoldDB" id="A0A494XWQ8"/>
<dbReference type="Pfam" id="PF13302">
    <property type="entry name" value="Acetyltransf_3"/>
    <property type="match status" value="1"/>
</dbReference>
<dbReference type="InterPro" id="IPR051531">
    <property type="entry name" value="N-acetyltransferase"/>
</dbReference>
<dbReference type="InterPro" id="IPR000182">
    <property type="entry name" value="GNAT_dom"/>
</dbReference>
<dbReference type="PANTHER" id="PTHR43792:SF1">
    <property type="entry name" value="N-ACETYLTRANSFERASE DOMAIN-CONTAINING PROTEIN"/>
    <property type="match status" value="1"/>
</dbReference>
<name>A0A494XWQ8_9BURK</name>
<evidence type="ECO:0000313" key="3">
    <source>
        <dbReference type="Proteomes" id="UP000280434"/>
    </source>
</evidence>
<dbReference type="InterPro" id="IPR016181">
    <property type="entry name" value="Acyl_CoA_acyltransferase"/>
</dbReference>
<protein>
    <submittedName>
        <fullName evidence="2">N-acetyltransferase</fullName>
    </submittedName>
</protein>
<proteinExistence type="predicted"/>
<comment type="caution">
    <text evidence="2">The sequence shown here is derived from an EMBL/GenBank/DDBJ whole genome shotgun (WGS) entry which is preliminary data.</text>
</comment>
<organism evidence="2 3">
    <name type="scientific">Trinickia fusca</name>
    <dbReference type="NCBI Taxonomy" id="2419777"/>
    <lineage>
        <taxon>Bacteria</taxon>
        <taxon>Pseudomonadati</taxon>
        <taxon>Pseudomonadota</taxon>
        <taxon>Betaproteobacteria</taxon>
        <taxon>Burkholderiales</taxon>
        <taxon>Burkholderiaceae</taxon>
        <taxon>Trinickia</taxon>
    </lineage>
</organism>
<feature type="domain" description="N-acetyltransferase" evidence="1">
    <location>
        <begin position="9"/>
        <end position="169"/>
    </location>
</feature>
<keyword evidence="3" id="KW-1185">Reference proteome</keyword>
<dbReference type="SUPFAM" id="SSF55729">
    <property type="entry name" value="Acyl-CoA N-acyltransferases (Nat)"/>
    <property type="match status" value="1"/>
</dbReference>
<evidence type="ECO:0000313" key="2">
    <source>
        <dbReference type="EMBL" id="RKP52539.1"/>
    </source>
</evidence>
<sequence length="169" mass="18668">MYLFHTPRLRIRRLSAYDLDALLDVYGDADAMRWVGDGAALTEADCARWVEVTERNYTQRGYGMSAIELAADGTVIGFCGLVHPSGQAEPELKYALRREHWGHGYATEAAANMLRYGAEAQSLRQIIATAAPENLASHNVLYKAGMQRITDRIEADGSATALFVWQSAD</sequence>
<gene>
    <name evidence="2" type="ORF">D7S89_03265</name>
</gene>
<dbReference type="OrthoDB" id="9801656at2"/>
<dbReference type="PANTHER" id="PTHR43792">
    <property type="entry name" value="GNAT FAMILY, PUTATIVE (AFU_ORTHOLOGUE AFUA_3G00765)-RELATED-RELATED"/>
    <property type="match status" value="1"/>
</dbReference>
<dbReference type="Gene3D" id="3.40.630.30">
    <property type="match status" value="1"/>
</dbReference>
<keyword evidence="2" id="KW-0808">Transferase</keyword>
<evidence type="ECO:0000259" key="1">
    <source>
        <dbReference type="PROSITE" id="PS51186"/>
    </source>
</evidence>